<evidence type="ECO:0000313" key="1">
    <source>
        <dbReference type="EMBL" id="DAF59132.1"/>
    </source>
</evidence>
<accession>A0A8S5T712</accession>
<proteinExistence type="predicted"/>
<protein>
    <submittedName>
        <fullName evidence="1">Uncharacterized protein</fullName>
    </submittedName>
</protein>
<dbReference type="EMBL" id="BK032763">
    <property type="protein sequence ID" value="DAF59132.1"/>
    <property type="molecule type" value="Genomic_DNA"/>
</dbReference>
<organism evidence="1">
    <name type="scientific">Siphoviridae sp. ctmwf23</name>
    <dbReference type="NCBI Taxonomy" id="2827935"/>
    <lineage>
        <taxon>Viruses</taxon>
        <taxon>Duplodnaviria</taxon>
        <taxon>Heunggongvirae</taxon>
        <taxon>Uroviricota</taxon>
        <taxon>Caudoviricetes</taxon>
    </lineage>
</organism>
<name>A0A8S5T712_9CAUD</name>
<sequence>MTITLLLLLSAGLLVMAYFLWMLHSRLRLLERTSSTIKRQAKDIAKMHDEACKIKDEQMGYFQVVSGQQHDILGMISRFGDFTLKLAEKVLAKGEYQAPTAKPVTLERVPRPLLRTKPVMKPQPTTDK</sequence>
<reference evidence="1" key="1">
    <citation type="journal article" date="2021" name="Proc. Natl. Acad. Sci. U.S.A.">
        <title>A Catalog of Tens of Thousands of Viruses from Human Metagenomes Reveals Hidden Associations with Chronic Diseases.</title>
        <authorList>
            <person name="Tisza M.J."/>
            <person name="Buck C.B."/>
        </authorList>
    </citation>
    <scope>NUCLEOTIDE SEQUENCE</scope>
    <source>
        <strain evidence="1">Ctmwf23</strain>
    </source>
</reference>